<sequence>MALSFTHVVGFDLRICKDRPVIRVFERDVKCTTASSSNTQNVAFVSTENTSGTNDVSTSYSVSSHSVSKSQKEGSSPYTDEVIHSFFANQSSYLQLDYDDLEQINDDDIEEMDLKWQVAMISIRIKKFHKRTGRKLQFDTKDPVGFDKTKVECFNCHKIGQFARDCRAKENQDSRRRDVRYNGNKTRDNGRRPAYKDDSKALVTIDEKDID</sequence>
<name>A0A6L2MZM8_TANCI</name>
<reference evidence="2" key="1">
    <citation type="journal article" date="2019" name="Sci. Rep.">
        <title>Draft genome of Tanacetum cinerariifolium, the natural source of mosquito coil.</title>
        <authorList>
            <person name="Yamashiro T."/>
            <person name="Shiraishi A."/>
            <person name="Satake H."/>
            <person name="Nakayama K."/>
        </authorList>
    </citation>
    <scope>NUCLEOTIDE SEQUENCE</scope>
</reference>
<feature type="compositionally biased region" description="Low complexity" evidence="1">
    <location>
        <begin position="56"/>
        <end position="76"/>
    </location>
</feature>
<dbReference type="EMBL" id="BKCJ010007653">
    <property type="protein sequence ID" value="GEU78342.1"/>
    <property type="molecule type" value="Genomic_DNA"/>
</dbReference>
<dbReference type="Gene3D" id="4.10.60.10">
    <property type="entry name" value="Zinc finger, CCHC-type"/>
    <property type="match status" value="1"/>
</dbReference>
<feature type="region of interest" description="Disordered" evidence="1">
    <location>
        <begin position="173"/>
        <end position="198"/>
    </location>
</feature>
<evidence type="ECO:0000313" key="2">
    <source>
        <dbReference type="EMBL" id="GEU78342.1"/>
    </source>
</evidence>
<feature type="region of interest" description="Disordered" evidence="1">
    <location>
        <begin position="48"/>
        <end position="76"/>
    </location>
</feature>
<dbReference type="InterPro" id="IPR036875">
    <property type="entry name" value="Znf_CCHC_sf"/>
</dbReference>
<organism evidence="2">
    <name type="scientific">Tanacetum cinerariifolium</name>
    <name type="common">Dalmatian daisy</name>
    <name type="synonym">Chrysanthemum cinerariifolium</name>
    <dbReference type="NCBI Taxonomy" id="118510"/>
    <lineage>
        <taxon>Eukaryota</taxon>
        <taxon>Viridiplantae</taxon>
        <taxon>Streptophyta</taxon>
        <taxon>Embryophyta</taxon>
        <taxon>Tracheophyta</taxon>
        <taxon>Spermatophyta</taxon>
        <taxon>Magnoliopsida</taxon>
        <taxon>eudicotyledons</taxon>
        <taxon>Gunneridae</taxon>
        <taxon>Pentapetalae</taxon>
        <taxon>asterids</taxon>
        <taxon>campanulids</taxon>
        <taxon>Asterales</taxon>
        <taxon>Asteraceae</taxon>
        <taxon>Asteroideae</taxon>
        <taxon>Anthemideae</taxon>
        <taxon>Anthemidinae</taxon>
        <taxon>Tanacetum</taxon>
    </lineage>
</organism>
<accession>A0A6L2MZM8</accession>
<proteinExistence type="predicted"/>
<dbReference type="GO" id="GO:0003676">
    <property type="term" value="F:nucleic acid binding"/>
    <property type="evidence" value="ECO:0007669"/>
    <property type="project" value="InterPro"/>
</dbReference>
<evidence type="ECO:0000256" key="1">
    <source>
        <dbReference type="SAM" id="MobiDB-lite"/>
    </source>
</evidence>
<dbReference type="GO" id="GO:0008270">
    <property type="term" value="F:zinc ion binding"/>
    <property type="evidence" value="ECO:0007669"/>
    <property type="project" value="InterPro"/>
</dbReference>
<gene>
    <name evidence="2" type="ORF">Tci_050320</name>
</gene>
<comment type="caution">
    <text evidence="2">The sequence shown here is derived from an EMBL/GenBank/DDBJ whole genome shotgun (WGS) entry which is preliminary data.</text>
</comment>
<dbReference type="SUPFAM" id="SSF57756">
    <property type="entry name" value="Retrovirus zinc finger-like domains"/>
    <property type="match status" value="1"/>
</dbReference>
<protein>
    <submittedName>
        <fullName evidence="2">Ribonuclease H-like domain-containing protein</fullName>
    </submittedName>
</protein>
<dbReference type="AlphaFoldDB" id="A0A6L2MZM8"/>